<dbReference type="AlphaFoldDB" id="A0A914DA63"/>
<dbReference type="InterPro" id="IPR016181">
    <property type="entry name" value="Acyl_CoA_acyltransferase"/>
</dbReference>
<dbReference type="PANTHER" id="PTHR20905:SF1">
    <property type="entry name" value="AT07410P-RELATED"/>
    <property type="match status" value="1"/>
</dbReference>
<proteinExistence type="predicted"/>
<protein>
    <submittedName>
        <fullName evidence="2">N-acetyltransferase domain-containing protein</fullName>
    </submittedName>
</protein>
<evidence type="ECO:0000313" key="1">
    <source>
        <dbReference type="Proteomes" id="UP000887540"/>
    </source>
</evidence>
<dbReference type="WBParaSite" id="ACRNAN_scaffold2114.g7043.t2">
    <property type="protein sequence ID" value="ACRNAN_scaffold2114.g7043.t2"/>
    <property type="gene ID" value="ACRNAN_scaffold2114.g7043"/>
</dbReference>
<dbReference type="GO" id="GO:0008080">
    <property type="term" value="F:N-acetyltransferase activity"/>
    <property type="evidence" value="ECO:0007669"/>
    <property type="project" value="TreeGrafter"/>
</dbReference>
<dbReference type="PANTHER" id="PTHR20905">
    <property type="entry name" value="N-ACETYLTRANSFERASE-RELATED"/>
    <property type="match status" value="1"/>
</dbReference>
<organism evidence="1 2">
    <name type="scientific">Acrobeloides nanus</name>
    <dbReference type="NCBI Taxonomy" id="290746"/>
    <lineage>
        <taxon>Eukaryota</taxon>
        <taxon>Metazoa</taxon>
        <taxon>Ecdysozoa</taxon>
        <taxon>Nematoda</taxon>
        <taxon>Chromadorea</taxon>
        <taxon>Rhabditida</taxon>
        <taxon>Tylenchina</taxon>
        <taxon>Cephalobomorpha</taxon>
        <taxon>Cephaloboidea</taxon>
        <taxon>Cephalobidae</taxon>
        <taxon>Acrobeloides</taxon>
    </lineage>
</organism>
<sequence>MHHSSYEQINPDFLIGKLRYEIASLKDSDRIRIFLDEYFCTREPLQVALEVTPEEIHEQYDSVLPSVLSKPVSILGFEKNELVCICLNSIQELSSENRHDPICDSFNVLKDDYSQDIENGPYRSVKANAIKVFLSELERGLPTSLPDCRRLFNIEIVVVHPMHKGRGICAELIDLSIKLAKSYDCDYIATCATAANSQYIFAKNNFSPIKEIQLSKFLQNGIPVFSNVKEDASSCVLMVKHIKE</sequence>
<dbReference type="CDD" id="cd04301">
    <property type="entry name" value="NAT_SF"/>
    <property type="match status" value="1"/>
</dbReference>
<dbReference type="Proteomes" id="UP000887540">
    <property type="component" value="Unplaced"/>
</dbReference>
<evidence type="ECO:0000313" key="2">
    <source>
        <dbReference type="WBParaSite" id="ACRNAN_scaffold2114.g7043.t2"/>
    </source>
</evidence>
<name>A0A914DA63_9BILA</name>
<dbReference type="SUPFAM" id="SSF55729">
    <property type="entry name" value="Acyl-CoA N-acyltransferases (Nat)"/>
    <property type="match status" value="1"/>
</dbReference>
<dbReference type="Gene3D" id="3.40.630.30">
    <property type="match status" value="1"/>
</dbReference>
<keyword evidence="1" id="KW-1185">Reference proteome</keyword>
<accession>A0A914DA63</accession>
<reference evidence="2" key="1">
    <citation type="submission" date="2022-11" db="UniProtKB">
        <authorList>
            <consortium name="WormBaseParasite"/>
        </authorList>
    </citation>
    <scope>IDENTIFICATION</scope>
</reference>